<dbReference type="Proteomes" id="UP000799779">
    <property type="component" value="Unassembled WGS sequence"/>
</dbReference>
<gene>
    <name evidence="1" type="ORF">P154DRAFT_571451</name>
</gene>
<sequence>MDESSLSVAGVRAESWVAAPWALGPSATSNPGDLASARMECEGAEPWRAKNKLEAHSTRAVVRDALQACDGPLPAVAHASPRLRRATARVARVEIAISQLCLSQAPQAIPPESCSLLVFCDGPVSSILISSPGTSQSGPGNGRKLKAMICRHTSSMSRDQVDDLCSVLFPTFALTTRCHSSALTPQTLGVVSWRQPAGEGISPWPPNRWQSLADVSGEYNTVFVAMRHTFTVPPGTSRKGIRASRFHQAQLTSVFVLSGVISCPDVTPPGTGPSADSLRRGIILEDATLQILLLDRLAEMLRHVNNSQGLCDKLARKLLSTFCASCAILRGTGHGLIAPLPLVTGGASFAVA</sequence>
<accession>A0A6A5WTT2</accession>
<proteinExistence type="predicted"/>
<evidence type="ECO:0000313" key="1">
    <source>
        <dbReference type="EMBL" id="KAF2005240.1"/>
    </source>
</evidence>
<evidence type="ECO:0000313" key="2">
    <source>
        <dbReference type="Proteomes" id="UP000799779"/>
    </source>
</evidence>
<organism evidence="1 2">
    <name type="scientific">Amniculicola lignicola CBS 123094</name>
    <dbReference type="NCBI Taxonomy" id="1392246"/>
    <lineage>
        <taxon>Eukaryota</taxon>
        <taxon>Fungi</taxon>
        <taxon>Dikarya</taxon>
        <taxon>Ascomycota</taxon>
        <taxon>Pezizomycotina</taxon>
        <taxon>Dothideomycetes</taxon>
        <taxon>Pleosporomycetidae</taxon>
        <taxon>Pleosporales</taxon>
        <taxon>Amniculicolaceae</taxon>
        <taxon>Amniculicola</taxon>
    </lineage>
</organism>
<reference evidence="1" key="1">
    <citation type="journal article" date="2020" name="Stud. Mycol.">
        <title>101 Dothideomycetes genomes: a test case for predicting lifestyles and emergence of pathogens.</title>
        <authorList>
            <person name="Haridas S."/>
            <person name="Albert R."/>
            <person name="Binder M."/>
            <person name="Bloem J."/>
            <person name="Labutti K."/>
            <person name="Salamov A."/>
            <person name="Andreopoulos B."/>
            <person name="Baker S."/>
            <person name="Barry K."/>
            <person name="Bills G."/>
            <person name="Bluhm B."/>
            <person name="Cannon C."/>
            <person name="Castanera R."/>
            <person name="Culley D."/>
            <person name="Daum C."/>
            <person name="Ezra D."/>
            <person name="Gonzalez J."/>
            <person name="Henrissat B."/>
            <person name="Kuo A."/>
            <person name="Liang C."/>
            <person name="Lipzen A."/>
            <person name="Lutzoni F."/>
            <person name="Magnuson J."/>
            <person name="Mondo S."/>
            <person name="Nolan M."/>
            <person name="Ohm R."/>
            <person name="Pangilinan J."/>
            <person name="Park H.-J."/>
            <person name="Ramirez L."/>
            <person name="Alfaro M."/>
            <person name="Sun H."/>
            <person name="Tritt A."/>
            <person name="Yoshinaga Y."/>
            <person name="Zwiers L.-H."/>
            <person name="Turgeon B."/>
            <person name="Goodwin S."/>
            <person name="Spatafora J."/>
            <person name="Crous P."/>
            <person name="Grigoriev I."/>
        </authorList>
    </citation>
    <scope>NUCLEOTIDE SEQUENCE</scope>
    <source>
        <strain evidence="1">CBS 123094</strain>
    </source>
</reference>
<dbReference type="AlphaFoldDB" id="A0A6A5WTT2"/>
<protein>
    <submittedName>
        <fullName evidence="1">Uncharacterized protein</fullName>
    </submittedName>
</protein>
<name>A0A6A5WTT2_9PLEO</name>
<dbReference type="EMBL" id="ML977564">
    <property type="protein sequence ID" value="KAF2005240.1"/>
    <property type="molecule type" value="Genomic_DNA"/>
</dbReference>
<keyword evidence="2" id="KW-1185">Reference proteome</keyword>